<dbReference type="InterPro" id="IPR015927">
    <property type="entry name" value="Peptidase_S24_S26A/B/C"/>
</dbReference>
<dbReference type="AlphaFoldDB" id="Q2VZE2"/>
<dbReference type="Gene3D" id="2.10.109.10">
    <property type="entry name" value="Umud Fragment, subunit A"/>
    <property type="match status" value="1"/>
</dbReference>
<evidence type="ECO:0000256" key="8">
    <source>
        <dbReference type="ARBA" id="ARBA00023204"/>
    </source>
</evidence>
<dbReference type="EMBL" id="AP007255">
    <property type="protein sequence ID" value="BAE53033.1"/>
    <property type="molecule type" value="Genomic_DNA"/>
</dbReference>
<dbReference type="GO" id="GO:0009432">
    <property type="term" value="P:SOS response"/>
    <property type="evidence" value="ECO:0007669"/>
    <property type="project" value="UniProtKB-KW"/>
</dbReference>
<dbReference type="PRINTS" id="PR00726">
    <property type="entry name" value="LEXASERPTASE"/>
</dbReference>
<dbReference type="Proteomes" id="UP000007058">
    <property type="component" value="Chromosome"/>
</dbReference>
<keyword evidence="7" id="KW-0804">Transcription</keyword>
<keyword evidence="9" id="KW-0742">SOS response</keyword>
<reference evidence="12 13" key="1">
    <citation type="journal article" date="2005" name="DNA Res.">
        <title>Complete genome sequence of the facultative anaerobic magnetotactic bacterium Magnetospirillum sp. strain AMB-1.</title>
        <authorList>
            <person name="Matsunaga T."/>
            <person name="Okamura Y."/>
            <person name="Fukuda Y."/>
            <person name="Wahyudi A.T."/>
            <person name="Murase Y."/>
            <person name="Takeyama H."/>
        </authorList>
    </citation>
    <scope>NUCLEOTIDE SEQUENCE [LARGE SCALE GENOMIC DNA]</scope>
    <source>
        <strain evidence="13">ATCC 700264 / AMB-1</strain>
    </source>
</reference>
<dbReference type="GO" id="GO:0016787">
    <property type="term" value="F:hydrolase activity"/>
    <property type="evidence" value="ECO:0007669"/>
    <property type="project" value="UniProtKB-KW"/>
</dbReference>
<sequence length="223" mass="24226">MEPGAELRDHLPMLKHADIWAAIDALARDHGLTASALARKAGLDPTTFNKSKRITREGKPRWPSTESVAKVLEATGASMTAFVAYIEDLAQPHNQASTIPLVGFAQAGDRGYFDDAGYPVGGSWDEIPFPEIGDPHAYALEVSGDSMEPLYRDGDVVIVSPAAGVRRGDRVVVRTTEGEVMVKQLLRQTARRIELGSINPAHPGRSLATEEVAWMARILWSSQ</sequence>
<gene>
    <name evidence="12" type="ordered locus">amb4229</name>
</gene>
<dbReference type="Pfam" id="PF00717">
    <property type="entry name" value="Peptidase_S24"/>
    <property type="match status" value="1"/>
</dbReference>
<dbReference type="GO" id="GO:0006355">
    <property type="term" value="P:regulation of DNA-templated transcription"/>
    <property type="evidence" value="ECO:0007669"/>
    <property type="project" value="InterPro"/>
</dbReference>
<keyword evidence="2" id="KW-0227">DNA damage</keyword>
<evidence type="ECO:0000313" key="12">
    <source>
        <dbReference type="EMBL" id="BAE53033.1"/>
    </source>
</evidence>
<dbReference type="HOGENOM" id="CLU_107980_0_0_5"/>
<organism evidence="12 13">
    <name type="scientific">Paramagnetospirillum magneticum (strain ATCC 700264 / AMB-1)</name>
    <name type="common">Magnetospirillum magneticum</name>
    <dbReference type="NCBI Taxonomy" id="342108"/>
    <lineage>
        <taxon>Bacteria</taxon>
        <taxon>Pseudomonadati</taxon>
        <taxon>Pseudomonadota</taxon>
        <taxon>Alphaproteobacteria</taxon>
        <taxon>Rhodospirillales</taxon>
        <taxon>Magnetospirillaceae</taxon>
        <taxon>Paramagnetospirillum</taxon>
    </lineage>
</organism>
<keyword evidence="6" id="KW-0238">DNA-binding</keyword>
<dbReference type="PANTHER" id="PTHR40661">
    <property type="match status" value="1"/>
</dbReference>
<protein>
    <submittedName>
        <fullName evidence="12">Predicted transcriptional regulator</fullName>
    </submittedName>
</protein>
<evidence type="ECO:0000313" key="13">
    <source>
        <dbReference type="Proteomes" id="UP000007058"/>
    </source>
</evidence>
<dbReference type="GO" id="GO:0006281">
    <property type="term" value="P:DNA repair"/>
    <property type="evidence" value="ECO:0007669"/>
    <property type="project" value="UniProtKB-KW"/>
</dbReference>
<evidence type="ECO:0000259" key="11">
    <source>
        <dbReference type="Pfam" id="PF00717"/>
    </source>
</evidence>
<dbReference type="InterPro" id="IPR036286">
    <property type="entry name" value="LexA/Signal_pep-like_sf"/>
</dbReference>
<dbReference type="InterPro" id="IPR039418">
    <property type="entry name" value="LexA-like"/>
</dbReference>
<keyword evidence="5" id="KW-0805">Transcription regulation</keyword>
<proteinExistence type="inferred from homology"/>
<keyword evidence="3 10" id="KW-0378">Hydrolase</keyword>
<evidence type="ECO:0000256" key="9">
    <source>
        <dbReference type="ARBA" id="ARBA00023236"/>
    </source>
</evidence>
<dbReference type="KEGG" id="mag:amb4229"/>
<dbReference type="CDD" id="cd06529">
    <property type="entry name" value="S24_LexA-like"/>
    <property type="match status" value="1"/>
</dbReference>
<evidence type="ECO:0000256" key="4">
    <source>
        <dbReference type="ARBA" id="ARBA00022813"/>
    </source>
</evidence>
<keyword evidence="4 10" id="KW-0068">Autocatalytic cleavage</keyword>
<feature type="domain" description="Peptidase S24/S26A/S26B/S26C" evidence="11">
    <location>
        <begin position="100"/>
        <end position="218"/>
    </location>
</feature>
<evidence type="ECO:0000256" key="3">
    <source>
        <dbReference type="ARBA" id="ARBA00022801"/>
    </source>
</evidence>
<name>Q2VZE2_PARM1</name>
<evidence type="ECO:0000256" key="10">
    <source>
        <dbReference type="RuleBase" id="RU003991"/>
    </source>
</evidence>
<dbReference type="STRING" id="342108.amb4229"/>
<evidence type="ECO:0000256" key="1">
    <source>
        <dbReference type="ARBA" id="ARBA00007484"/>
    </source>
</evidence>
<keyword evidence="13" id="KW-1185">Reference proteome</keyword>
<dbReference type="PANTHER" id="PTHR40661:SF3">
    <property type="entry name" value="FELS-1 PROPHAGE TRANSCRIPTIONAL REGULATOR"/>
    <property type="match status" value="1"/>
</dbReference>
<evidence type="ECO:0000256" key="7">
    <source>
        <dbReference type="ARBA" id="ARBA00023163"/>
    </source>
</evidence>
<dbReference type="GO" id="GO:0003677">
    <property type="term" value="F:DNA binding"/>
    <property type="evidence" value="ECO:0007669"/>
    <property type="project" value="UniProtKB-KW"/>
</dbReference>
<evidence type="ECO:0000256" key="6">
    <source>
        <dbReference type="ARBA" id="ARBA00023125"/>
    </source>
</evidence>
<dbReference type="SUPFAM" id="SSF51306">
    <property type="entry name" value="LexA/Signal peptidase"/>
    <property type="match status" value="1"/>
</dbReference>
<dbReference type="InterPro" id="IPR006197">
    <property type="entry name" value="Peptidase_S24_LexA"/>
</dbReference>
<evidence type="ECO:0000256" key="2">
    <source>
        <dbReference type="ARBA" id="ARBA00022763"/>
    </source>
</evidence>
<keyword evidence="8" id="KW-0234">DNA repair</keyword>
<evidence type="ECO:0000256" key="5">
    <source>
        <dbReference type="ARBA" id="ARBA00023015"/>
    </source>
</evidence>
<comment type="similarity">
    <text evidence="1 10">Belongs to the peptidase S24 family.</text>
</comment>
<accession>Q2VZE2</accession>